<accession>A0A1R3I0M7</accession>
<evidence type="ECO:0000313" key="1">
    <source>
        <dbReference type="EMBL" id="OMO76137.1"/>
    </source>
</evidence>
<dbReference type="Proteomes" id="UP000187203">
    <property type="component" value="Unassembled WGS sequence"/>
</dbReference>
<reference evidence="2" key="1">
    <citation type="submission" date="2013-09" db="EMBL/GenBank/DDBJ databases">
        <title>Corchorus olitorius genome sequencing.</title>
        <authorList>
            <person name="Alam M."/>
            <person name="Haque M.S."/>
            <person name="Islam M.S."/>
            <person name="Emdad E.M."/>
            <person name="Islam M.M."/>
            <person name="Ahmed B."/>
            <person name="Halim A."/>
            <person name="Hossen Q.M.M."/>
            <person name="Hossain M.Z."/>
            <person name="Ahmed R."/>
            <person name="Khan M.M."/>
            <person name="Islam R."/>
            <person name="Rashid M.M."/>
            <person name="Khan S.A."/>
            <person name="Rahman M.S."/>
            <person name="Alam M."/>
            <person name="Yahiya A.S."/>
            <person name="Khan M.S."/>
            <person name="Azam M.S."/>
            <person name="Haque T."/>
            <person name="Lashkar M.Z.H."/>
            <person name="Akhand A.I."/>
            <person name="Morshed G."/>
            <person name="Roy S."/>
            <person name="Uddin K.S."/>
            <person name="Rabeya T."/>
            <person name="Hossain A.S."/>
            <person name="Chowdhury A."/>
            <person name="Snigdha A.R."/>
            <person name="Mortoza M.S."/>
            <person name="Matin S.A."/>
            <person name="Hoque S.M.E."/>
            <person name="Islam M.K."/>
            <person name="Roy D.K."/>
            <person name="Haider R."/>
            <person name="Moosa M.M."/>
            <person name="Elias S.M."/>
            <person name="Hasan A.M."/>
            <person name="Jahan S."/>
            <person name="Shafiuddin M."/>
            <person name="Mahmood N."/>
            <person name="Shommy N.S."/>
        </authorList>
    </citation>
    <scope>NUCLEOTIDE SEQUENCE [LARGE SCALE GENOMIC DNA]</scope>
    <source>
        <strain evidence="2">cv. O-4</strain>
    </source>
</reference>
<dbReference type="PANTHER" id="PTHR38365:SF1">
    <property type="entry name" value="C2 DOMAIN-CONTAINING PROTEIN"/>
    <property type="match status" value="1"/>
</dbReference>
<sequence>MMENNGKQAVGFGLNHSLQDSFKKFRKEKYFLCLILHNAEGIDPPSKYPANASRRNYRACVWINPENRYETDEVTGGIRKVAFDEEIRIPFNNDYGIPLETNFLSLEIVRVRSRCDPGPSRGSVVVGRLRVPLPKVPLVKISRRFGLVRLVNGEIVGEGHIGISMKVIPLH</sequence>
<dbReference type="OrthoDB" id="1039460at2759"/>
<name>A0A1R3I0M7_9ROSI</name>
<keyword evidence="2" id="KW-1185">Reference proteome</keyword>
<dbReference type="EMBL" id="AWUE01019107">
    <property type="protein sequence ID" value="OMO76137.1"/>
    <property type="molecule type" value="Genomic_DNA"/>
</dbReference>
<dbReference type="AlphaFoldDB" id="A0A1R3I0M7"/>
<comment type="caution">
    <text evidence="1">The sequence shown here is derived from an EMBL/GenBank/DDBJ whole genome shotgun (WGS) entry which is preliminary data.</text>
</comment>
<proteinExistence type="predicted"/>
<evidence type="ECO:0000313" key="2">
    <source>
        <dbReference type="Proteomes" id="UP000187203"/>
    </source>
</evidence>
<gene>
    <name evidence="1" type="ORF">COLO4_25656</name>
</gene>
<dbReference type="PANTHER" id="PTHR38365">
    <property type="entry name" value="C2 DOMAIN-CONTAINING PROTEIN-RELATED"/>
    <property type="match status" value="1"/>
</dbReference>
<protein>
    <recommendedName>
        <fullName evidence="3">C2 calcium-dependent membrane targeting</fullName>
    </recommendedName>
</protein>
<organism evidence="1 2">
    <name type="scientific">Corchorus olitorius</name>
    <dbReference type="NCBI Taxonomy" id="93759"/>
    <lineage>
        <taxon>Eukaryota</taxon>
        <taxon>Viridiplantae</taxon>
        <taxon>Streptophyta</taxon>
        <taxon>Embryophyta</taxon>
        <taxon>Tracheophyta</taxon>
        <taxon>Spermatophyta</taxon>
        <taxon>Magnoliopsida</taxon>
        <taxon>eudicotyledons</taxon>
        <taxon>Gunneridae</taxon>
        <taxon>Pentapetalae</taxon>
        <taxon>rosids</taxon>
        <taxon>malvids</taxon>
        <taxon>Malvales</taxon>
        <taxon>Malvaceae</taxon>
        <taxon>Grewioideae</taxon>
        <taxon>Apeibeae</taxon>
        <taxon>Corchorus</taxon>
    </lineage>
</organism>
<evidence type="ECO:0008006" key="3">
    <source>
        <dbReference type="Google" id="ProtNLM"/>
    </source>
</evidence>